<sequence>MSTRWTYLTVEVKFKLTFLGRADPEPIQAELNKHGALGWELVSVINSPRLQPILLVFKKQS</sequence>
<proteinExistence type="predicted"/>
<dbReference type="AlphaFoldDB" id="A0A0K2ZDN6"/>
<evidence type="ECO:0000313" key="1">
    <source>
        <dbReference type="EMBL" id="CTP82284.1"/>
    </source>
</evidence>
<reference evidence="2" key="1">
    <citation type="submission" date="2015-07" db="EMBL/GenBank/DDBJ databases">
        <authorList>
            <person name="Wibberg D."/>
        </authorList>
    </citation>
    <scope>NUCLEOTIDE SEQUENCE [LARGE SCALE GENOMIC DNA]</scope>
</reference>
<evidence type="ECO:0000313" key="2">
    <source>
        <dbReference type="Proteomes" id="UP000046187"/>
    </source>
</evidence>
<evidence type="ECO:0008006" key="3">
    <source>
        <dbReference type="Google" id="ProtNLM"/>
    </source>
</evidence>
<gene>
    <name evidence="1" type="ORF">XTALMG727_0119</name>
</gene>
<dbReference type="GeneID" id="66887979"/>
<dbReference type="RefSeq" id="WP_003468945.1">
    <property type="nucleotide sequence ID" value="NZ_CXOI01000003.1"/>
</dbReference>
<name>A0A0K2ZDN6_9XANT</name>
<dbReference type="Proteomes" id="UP000046187">
    <property type="component" value="Unassembled WGS sequence"/>
</dbReference>
<dbReference type="Pfam" id="PF13783">
    <property type="entry name" value="DUF4177"/>
    <property type="match status" value="1"/>
</dbReference>
<protein>
    <recommendedName>
        <fullName evidence="3">DUF4177 domain-containing protein</fullName>
    </recommendedName>
</protein>
<keyword evidence="2" id="KW-1185">Reference proteome</keyword>
<dbReference type="EMBL" id="CXOI01000003">
    <property type="protein sequence ID" value="CTP82284.1"/>
    <property type="molecule type" value="Genomic_DNA"/>
</dbReference>
<organism evidence="1 2">
    <name type="scientific">Xanthomonas graminis pv. arrhenatheri LMG 727</name>
    <dbReference type="NCBI Taxonomy" id="1195923"/>
    <lineage>
        <taxon>Bacteria</taxon>
        <taxon>Pseudomonadati</taxon>
        <taxon>Pseudomonadota</taxon>
        <taxon>Gammaproteobacteria</taxon>
        <taxon>Lysobacterales</taxon>
        <taxon>Lysobacteraceae</taxon>
        <taxon>Xanthomonas</taxon>
        <taxon>Xanthomonas translucens group</taxon>
        <taxon>Xanthomonas graminis</taxon>
    </lineage>
</organism>
<dbReference type="InterPro" id="IPR025234">
    <property type="entry name" value="YjzH-like"/>
</dbReference>
<accession>A0A0K2ZDN6</accession>